<evidence type="ECO:0000256" key="2">
    <source>
        <dbReference type="ARBA" id="ARBA00000751"/>
    </source>
</evidence>
<dbReference type="CDD" id="cd15457">
    <property type="entry name" value="NADAR"/>
    <property type="match status" value="1"/>
</dbReference>
<reference evidence="4 5" key="1">
    <citation type="submission" date="2015-09" db="EMBL/GenBank/DDBJ databases">
        <authorList>
            <consortium name="Pathogen Informatics"/>
        </authorList>
    </citation>
    <scope>NUCLEOTIDE SEQUENCE [LARGE SCALE GENOMIC DNA]</scope>
    <source>
        <strain evidence="4 5">2789STDY5608838</strain>
    </source>
</reference>
<dbReference type="Gene3D" id="1.10.357.40">
    <property type="entry name" value="YbiA-like"/>
    <property type="match status" value="1"/>
</dbReference>
<sequence>MNVICFHNPDEENGYLSNWYLSHFTVNGIDFSSMEQFMMYQKACHFHDEEIANDILHTDNVAEIKKLGRKVHNYDENVWNGVRQIIVYEGLKAKFSQNTDLKRQLVDTGDAVLAECAVRDQIWGIGLSMGDPNRFERSKWKGNNLLGYALMLVREQL</sequence>
<organism evidence="4 5">
    <name type="scientific">Blautia obeum</name>
    <dbReference type="NCBI Taxonomy" id="40520"/>
    <lineage>
        <taxon>Bacteria</taxon>
        <taxon>Bacillati</taxon>
        <taxon>Bacillota</taxon>
        <taxon>Clostridia</taxon>
        <taxon>Lachnospirales</taxon>
        <taxon>Lachnospiraceae</taxon>
        <taxon>Blautia</taxon>
    </lineage>
</organism>
<evidence type="ECO:0000313" key="5">
    <source>
        <dbReference type="Proteomes" id="UP000095447"/>
    </source>
</evidence>
<evidence type="ECO:0000313" key="4">
    <source>
        <dbReference type="EMBL" id="CUN44516.1"/>
    </source>
</evidence>
<gene>
    <name evidence="4" type="primary">ybiA_1</name>
    <name evidence="4" type="ORF">ERS852395_00366</name>
</gene>
<evidence type="ECO:0000259" key="3">
    <source>
        <dbReference type="Pfam" id="PF08719"/>
    </source>
</evidence>
<evidence type="ECO:0000256" key="1">
    <source>
        <dbReference type="ARBA" id="ARBA00000022"/>
    </source>
</evidence>
<dbReference type="InterPro" id="IPR037238">
    <property type="entry name" value="YbiA-like_sf"/>
</dbReference>
<dbReference type="InterPro" id="IPR012816">
    <property type="entry name" value="NADAR"/>
</dbReference>
<dbReference type="EMBL" id="CYZA01000001">
    <property type="protein sequence ID" value="CUN44516.1"/>
    <property type="molecule type" value="Genomic_DNA"/>
</dbReference>
<name>A0A173X058_9FIRM</name>
<proteinExistence type="predicted"/>
<comment type="catalytic activity">
    <reaction evidence="1">
        <text>5-amino-6-(5-phospho-D-ribosylamino)uracil + H2O = 5,6-diaminouracil + D-ribose 5-phosphate</text>
        <dbReference type="Rhea" id="RHEA:55020"/>
        <dbReference type="ChEBI" id="CHEBI:15377"/>
        <dbReference type="ChEBI" id="CHEBI:46252"/>
        <dbReference type="ChEBI" id="CHEBI:58453"/>
        <dbReference type="ChEBI" id="CHEBI:78346"/>
    </reaction>
</comment>
<protein>
    <submittedName>
        <fullName evidence="4">Swarming motility protein ybiA</fullName>
    </submittedName>
</protein>
<dbReference type="Pfam" id="PF08719">
    <property type="entry name" value="NADAR"/>
    <property type="match status" value="1"/>
</dbReference>
<dbReference type="Proteomes" id="UP000095447">
    <property type="component" value="Unassembled WGS sequence"/>
</dbReference>
<accession>A0A173X058</accession>
<dbReference type="SUPFAM" id="SSF143990">
    <property type="entry name" value="YbiA-like"/>
    <property type="match status" value="1"/>
</dbReference>
<comment type="catalytic activity">
    <reaction evidence="2">
        <text>2,5-diamino-6-hydroxy-4-(5-phosphoribosylamino)-pyrimidine + H2O = 2,5,6-triamino-4-hydroxypyrimidine + D-ribose 5-phosphate</text>
        <dbReference type="Rhea" id="RHEA:23436"/>
        <dbReference type="ChEBI" id="CHEBI:15377"/>
        <dbReference type="ChEBI" id="CHEBI:58614"/>
        <dbReference type="ChEBI" id="CHEBI:78346"/>
        <dbReference type="ChEBI" id="CHEBI:137796"/>
    </reaction>
</comment>
<dbReference type="NCBIfam" id="TIGR02464">
    <property type="entry name" value="ribofla_fusion"/>
    <property type="match status" value="1"/>
</dbReference>
<dbReference type="RefSeq" id="WP_055052539.1">
    <property type="nucleotide sequence ID" value="NZ_CYZA01000001.1"/>
</dbReference>
<dbReference type="AlphaFoldDB" id="A0A173X058"/>
<feature type="domain" description="NADAR" evidence="3">
    <location>
        <begin position="6"/>
        <end position="157"/>
    </location>
</feature>